<dbReference type="SUPFAM" id="SSF51182">
    <property type="entry name" value="RmlC-like cupins"/>
    <property type="match status" value="1"/>
</dbReference>
<accession>A0A382J9S2</accession>
<dbReference type="InterPro" id="IPR014710">
    <property type="entry name" value="RmlC-like_jellyroll"/>
</dbReference>
<dbReference type="InterPro" id="IPR011051">
    <property type="entry name" value="RmlC_Cupin_sf"/>
</dbReference>
<evidence type="ECO:0000313" key="1">
    <source>
        <dbReference type="EMBL" id="SVC07551.1"/>
    </source>
</evidence>
<organism evidence="1">
    <name type="scientific">marine metagenome</name>
    <dbReference type="NCBI Taxonomy" id="408172"/>
    <lineage>
        <taxon>unclassified sequences</taxon>
        <taxon>metagenomes</taxon>
        <taxon>ecological metagenomes</taxon>
    </lineage>
</organism>
<dbReference type="AlphaFoldDB" id="A0A382J9S2"/>
<dbReference type="CDD" id="cd20299">
    <property type="entry name" value="cupin_YP766765-like"/>
    <property type="match status" value="1"/>
</dbReference>
<dbReference type="EMBL" id="UINC01072129">
    <property type="protein sequence ID" value="SVC07551.1"/>
    <property type="molecule type" value="Genomic_DNA"/>
</dbReference>
<gene>
    <name evidence="1" type="ORF">METZ01_LOCUS260405</name>
</gene>
<proteinExistence type="predicted"/>
<protein>
    <recommendedName>
        <fullName evidence="2">Cupin 2 conserved barrel domain-containing protein</fullName>
    </recommendedName>
</protein>
<sequence>MKINRLVDLEEYEAKGHFDMKGFRMQGFDASDTENFWVGLSYFLPGGGTTHSATPIEKVYVGIEGELTVITDDGEDNLRPMDSCYLAPNEGRSIINRTNKIATILVIMPYPPKD</sequence>
<evidence type="ECO:0008006" key="2">
    <source>
        <dbReference type="Google" id="ProtNLM"/>
    </source>
</evidence>
<reference evidence="1" key="1">
    <citation type="submission" date="2018-05" db="EMBL/GenBank/DDBJ databases">
        <authorList>
            <person name="Lanie J.A."/>
            <person name="Ng W.-L."/>
            <person name="Kazmierczak K.M."/>
            <person name="Andrzejewski T.M."/>
            <person name="Davidsen T.M."/>
            <person name="Wayne K.J."/>
            <person name="Tettelin H."/>
            <person name="Glass J.I."/>
            <person name="Rusch D."/>
            <person name="Podicherti R."/>
            <person name="Tsui H.-C.T."/>
            <person name="Winkler M.E."/>
        </authorList>
    </citation>
    <scope>NUCLEOTIDE SEQUENCE</scope>
</reference>
<name>A0A382J9S2_9ZZZZ</name>
<dbReference type="Gene3D" id="2.60.120.10">
    <property type="entry name" value="Jelly Rolls"/>
    <property type="match status" value="1"/>
</dbReference>